<dbReference type="Proteomes" id="UP000003688">
    <property type="component" value="Unassembled WGS sequence"/>
</dbReference>
<dbReference type="STRING" id="320771.Cflav_PD2141"/>
<accession>B9XLP2</accession>
<keyword evidence="2" id="KW-1185">Reference proteome</keyword>
<dbReference type="AlphaFoldDB" id="B9XLP2"/>
<dbReference type="EMBL" id="ABOX02000030">
    <property type="protein sequence ID" value="EEF59290.1"/>
    <property type="molecule type" value="Genomic_DNA"/>
</dbReference>
<proteinExistence type="predicted"/>
<organism evidence="1 2">
    <name type="scientific">Pedosphaera parvula (strain Ellin514)</name>
    <dbReference type="NCBI Taxonomy" id="320771"/>
    <lineage>
        <taxon>Bacteria</taxon>
        <taxon>Pseudomonadati</taxon>
        <taxon>Verrucomicrobiota</taxon>
        <taxon>Pedosphaerae</taxon>
        <taxon>Pedosphaerales</taxon>
        <taxon>Pedosphaeraceae</taxon>
        <taxon>Pedosphaera</taxon>
    </lineage>
</organism>
<sequence length="86" mass="9443">MNGIKAAENESRKMIALPDWTGFSVMIGSFPGPHFLFNTRGFTASRNTGRVELGRNQGQSNSRMVCSCPIHSAERLLEQKQVNSGS</sequence>
<evidence type="ECO:0000313" key="2">
    <source>
        <dbReference type="Proteomes" id="UP000003688"/>
    </source>
</evidence>
<name>B9XLP2_PEDPL</name>
<protein>
    <submittedName>
        <fullName evidence="1">Uncharacterized protein</fullName>
    </submittedName>
</protein>
<reference evidence="1 2" key="1">
    <citation type="journal article" date="2011" name="J. Bacteriol.">
        <title>Genome sequence of 'Pedosphaera parvula' Ellin514, an aerobic Verrucomicrobial isolate from pasture soil.</title>
        <authorList>
            <person name="Kant R."/>
            <person name="van Passel M.W."/>
            <person name="Sangwan P."/>
            <person name="Palva A."/>
            <person name="Lucas S."/>
            <person name="Copeland A."/>
            <person name="Lapidus A."/>
            <person name="Glavina Del Rio T."/>
            <person name="Dalin E."/>
            <person name="Tice H."/>
            <person name="Bruce D."/>
            <person name="Goodwin L."/>
            <person name="Pitluck S."/>
            <person name="Chertkov O."/>
            <person name="Larimer F.W."/>
            <person name="Land M.L."/>
            <person name="Hauser L."/>
            <person name="Brettin T.S."/>
            <person name="Detter J.C."/>
            <person name="Han S."/>
            <person name="de Vos W.M."/>
            <person name="Janssen P.H."/>
            <person name="Smidt H."/>
        </authorList>
    </citation>
    <scope>NUCLEOTIDE SEQUENCE [LARGE SCALE GENOMIC DNA]</scope>
    <source>
        <strain evidence="1 2">Ellin514</strain>
    </source>
</reference>
<gene>
    <name evidence="1" type="ORF">Cflav_PD2141</name>
</gene>
<comment type="caution">
    <text evidence="1">The sequence shown here is derived from an EMBL/GenBank/DDBJ whole genome shotgun (WGS) entry which is preliminary data.</text>
</comment>
<evidence type="ECO:0000313" key="1">
    <source>
        <dbReference type="EMBL" id="EEF59290.1"/>
    </source>
</evidence>